<feature type="transmembrane region" description="Helical" evidence="6">
    <location>
        <begin position="15"/>
        <end position="36"/>
    </location>
</feature>
<proteinExistence type="predicted"/>
<feature type="transmembrane region" description="Helical" evidence="6">
    <location>
        <begin position="225"/>
        <end position="243"/>
    </location>
</feature>
<evidence type="ECO:0000256" key="1">
    <source>
        <dbReference type="ARBA" id="ARBA00004651"/>
    </source>
</evidence>
<dbReference type="GO" id="GO:0005886">
    <property type="term" value="C:plasma membrane"/>
    <property type="evidence" value="ECO:0007669"/>
    <property type="project" value="UniProtKB-SubCell"/>
</dbReference>
<comment type="subcellular location">
    <subcellularLocation>
        <location evidence="1">Cell membrane</location>
        <topology evidence="1">Multi-pass membrane protein</topology>
    </subcellularLocation>
</comment>
<reference evidence="7" key="1">
    <citation type="submission" date="2020-05" db="EMBL/GenBank/DDBJ databases">
        <authorList>
            <person name="Chiriac C."/>
            <person name="Salcher M."/>
            <person name="Ghai R."/>
            <person name="Kavagutti S V."/>
        </authorList>
    </citation>
    <scope>NUCLEOTIDE SEQUENCE</scope>
</reference>
<dbReference type="AlphaFoldDB" id="A0A6J6ALT5"/>
<dbReference type="PANTHER" id="PTHR47089">
    <property type="entry name" value="ABC TRANSPORTER, PERMEASE PROTEIN"/>
    <property type="match status" value="1"/>
</dbReference>
<dbReference type="PANTHER" id="PTHR47089:SF1">
    <property type="entry name" value="GUANOSINE ABC TRANSPORTER PERMEASE PROTEIN NUPP"/>
    <property type="match status" value="1"/>
</dbReference>
<protein>
    <submittedName>
        <fullName evidence="7">Unannotated protein</fullName>
    </submittedName>
</protein>
<feature type="transmembrane region" description="Helical" evidence="6">
    <location>
        <begin position="297"/>
        <end position="318"/>
    </location>
</feature>
<name>A0A6J6ALT5_9ZZZZ</name>
<dbReference type="EMBL" id="CAEUNI010000022">
    <property type="protein sequence ID" value="CAB4370977.1"/>
    <property type="molecule type" value="Genomic_DNA"/>
</dbReference>
<keyword evidence="2" id="KW-1003">Cell membrane</keyword>
<dbReference type="InterPro" id="IPR001851">
    <property type="entry name" value="ABC_transp_permease"/>
</dbReference>
<sequence length="392" mass="41375">MSSIKNKVSETMRAITLPLLAFFLAILSGGLLIAFSNPEIYSLWKSPLKFLSTGFASAGDAYLALIQGSIFDQNLTSKNFLLGFYPLSETFVIAAPLILTGLSVTLAFRAGLFNIGAQGQFIFGAIGASYVGFHYNLPPVIHAVAALLGAMLCAGLWGGLVGFLKARTGAHEVIVTIMLNYISIYFLLWLLSTQTFLRKGRQDPIAPPVQENAQLPKLFGIDYRINLGIFIALGVAYLIHILLTRTTVGFQFRSVGANTLAAKTAGMSVPFVMTSVMVICGALAGLGGAVQVLGSEYALTAGVAGSFGFDAITVALLGRAKPLGTVLAALLFGALRAGGLTMQANTTTPIDIVLVIQALVVLFIAAPTMVRAIFRLKNVKSGTDMAAKGWNG</sequence>
<evidence type="ECO:0000313" key="7">
    <source>
        <dbReference type="EMBL" id="CAB4370977.1"/>
    </source>
</evidence>
<feature type="transmembrane region" description="Helical" evidence="6">
    <location>
        <begin position="90"/>
        <end position="108"/>
    </location>
</feature>
<keyword evidence="5 6" id="KW-0472">Membrane</keyword>
<accession>A0A6J6ALT5</accession>
<evidence type="ECO:0000256" key="5">
    <source>
        <dbReference type="ARBA" id="ARBA00023136"/>
    </source>
</evidence>
<keyword evidence="4 6" id="KW-1133">Transmembrane helix</keyword>
<dbReference type="CDD" id="cd06580">
    <property type="entry name" value="TM_PBP1_transp_TpRbsC_like"/>
    <property type="match status" value="1"/>
</dbReference>
<feature type="transmembrane region" description="Helical" evidence="6">
    <location>
        <begin position="350"/>
        <end position="370"/>
    </location>
</feature>
<evidence type="ECO:0000256" key="3">
    <source>
        <dbReference type="ARBA" id="ARBA00022692"/>
    </source>
</evidence>
<dbReference type="Pfam" id="PF02653">
    <property type="entry name" value="BPD_transp_2"/>
    <property type="match status" value="1"/>
</dbReference>
<gene>
    <name evidence="7" type="ORF">UFOPK4182_00326</name>
</gene>
<dbReference type="GO" id="GO:0022857">
    <property type="term" value="F:transmembrane transporter activity"/>
    <property type="evidence" value="ECO:0007669"/>
    <property type="project" value="InterPro"/>
</dbReference>
<evidence type="ECO:0000256" key="6">
    <source>
        <dbReference type="SAM" id="Phobius"/>
    </source>
</evidence>
<feature type="transmembrane region" description="Helical" evidence="6">
    <location>
        <begin position="325"/>
        <end position="344"/>
    </location>
</feature>
<organism evidence="7">
    <name type="scientific">freshwater metagenome</name>
    <dbReference type="NCBI Taxonomy" id="449393"/>
    <lineage>
        <taxon>unclassified sequences</taxon>
        <taxon>metagenomes</taxon>
        <taxon>ecological metagenomes</taxon>
    </lineage>
</organism>
<evidence type="ECO:0000256" key="4">
    <source>
        <dbReference type="ARBA" id="ARBA00022989"/>
    </source>
</evidence>
<feature type="transmembrane region" description="Helical" evidence="6">
    <location>
        <begin position="264"/>
        <end position="285"/>
    </location>
</feature>
<feature type="transmembrane region" description="Helical" evidence="6">
    <location>
        <begin position="173"/>
        <end position="191"/>
    </location>
</feature>
<keyword evidence="3 6" id="KW-0812">Transmembrane</keyword>
<evidence type="ECO:0000256" key="2">
    <source>
        <dbReference type="ARBA" id="ARBA00022475"/>
    </source>
</evidence>
<feature type="transmembrane region" description="Helical" evidence="6">
    <location>
        <begin position="115"/>
        <end position="133"/>
    </location>
</feature>
<feature type="transmembrane region" description="Helical" evidence="6">
    <location>
        <begin position="139"/>
        <end position="161"/>
    </location>
</feature>